<evidence type="ECO:0000313" key="3">
    <source>
        <dbReference type="Proteomes" id="UP001066276"/>
    </source>
</evidence>
<evidence type="ECO:0000313" key="2">
    <source>
        <dbReference type="EMBL" id="KAJ1085362.1"/>
    </source>
</evidence>
<gene>
    <name evidence="2" type="ORF">NDU88_005495</name>
</gene>
<reference evidence="2" key="1">
    <citation type="journal article" date="2022" name="bioRxiv">
        <title>Sequencing and chromosome-scale assembly of the giantPleurodeles waltlgenome.</title>
        <authorList>
            <person name="Brown T."/>
            <person name="Elewa A."/>
            <person name="Iarovenko S."/>
            <person name="Subramanian E."/>
            <person name="Araus A.J."/>
            <person name="Petzold A."/>
            <person name="Susuki M."/>
            <person name="Suzuki K.-i.T."/>
            <person name="Hayashi T."/>
            <person name="Toyoda A."/>
            <person name="Oliveira C."/>
            <person name="Osipova E."/>
            <person name="Leigh N.D."/>
            <person name="Simon A."/>
            <person name="Yun M.H."/>
        </authorList>
    </citation>
    <scope>NUCLEOTIDE SEQUENCE</scope>
    <source>
        <strain evidence="2">20211129_DDA</strain>
        <tissue evidence="2">Liver</tissue>
    </source>
</reference>
<feature type="region of interest" description="Disordered" evidence="1">
    <location>
        <begin position="1"/>
        <end position="32"/>
    </location>
</feature>
<accession>A0AAV7L1F1</accession>
<feature type="region of interest" description="Disordered" evidence="1">
    <location>
        <begin position="120"/>
        <end position="139"/>
    </location>
</feature>
<feature type="compositionally biased region" description="Polar residues" evidence="1">
    <location>
        <begin position="12"/>
        <end position="23"/>
    </location>
</feature>
<evidence type="ECO:0000256" key="1">
    <source>
        <dbReference type="SAM" id="MobiDB-lite"/>
    </source>
</evidence>
<sequence length="210" mass="22774">MNLQRAIVGPTSVGQPATSNPTPRANPPASKVPHHLRVFVTRLQAKPVLDHHEPMNLQRAIVGPTSVGQPVASNPTPRANPPASKVPHHLRVFVTRLQAKPVLDHQEPMNLQRAIVGPTSVGQPVASNPTPRANPPASKVPHHLRVFVTRLRARPVLDHHEPMNLQRAIVGPASLGQPATSIQPPEQTCRRQRFHITYASSSPACEPGQC</sequence>
<feature type="compositionally biased region" description="Polar residues" evidence="1">
    <location>
        <begin position="120"/>
        <end position="131"/>
    </location>
</feature>
<dbReference type="AlphaFoldDB" id="A0AAV7L1F1"/>
<proteinExistence type="predicted"/>
<dbReference type="Proteomes" id="UP001066276">
    <property type="component" value="Chromosome 12"/>
</dbReference>
<keyword evidence="3" id="KW-1185">Reference proteome</keyword>
<organism evidence="2 3">
    <name type="scientific">Pleurodeles waltl</name>
    <name type="common">Iberian ribbed newt</name>
    <dbReference type="NCBI Taxonomy" id="8319"/>
    <lineage>
        <taxon>Eukaryota</taxon>
        <taxon>Metazoa</taxon>
        <taxon>Chordata</taxon>
        <taxon>Craniata</taxon>
        <taxon>Vertebrata</taxon>
        <taxon>Euteleostomi</taxon>
        <taxon>Amphibia</taxon>
        <taxon>Batrachia</taxon>
        <taxon>Caudata</taxon>
        <taxon>Salamandroidea</taxon>
        <taxon>Salamandridae</taxon>
        <taxon>Pleurodelinae</taxon>
        <taxon>Pleurodeles</taxon>
    </lineage>
</organism>
<name>A0AAV7L1F1_PLEWA</name>
<dbReference type="EMBL" id="JANPWB010000016">
    <property type="protein sequence ID" value="KAJ1085362.1"/>
    <property type="molecule type" value="Genomic_DNA"/>
</dbReference>
<comment type="caution">
    <text evidence="2">The sequence shown here is derived from an EMBL/GenBank/DDBJ whole genome shotgun (WGS) entry which is preliminary data.</text>
</comment>
<protein>
    <submittedName>
        <fullName evidence="2">Uncharacterized protein</fullName>
    </submittedName>
</protein>